<dbReference type="InterPro" id="IPR037066">
    <property type="entry name" value="Plug_dom_sf"/>
</dbReference>
<proteinExistence type="inferred from homology"/>
<evidence type="ECO:0000256" key="8">
    <source>
        <dbReference type="ARBA" id="ARBA00023170"/>
    </source>
</evidence>
<dbReference type="AlphaFoldDB" id="A0A9Q4KSX3"/>
<accession>A0A9Q4KSX3</accession>
<dbReference type="Pfam" id="PF07715">
    <property type="entry name" value="Plug"/>
    <property type="match status" value="1"/>
</dbReference>
<dbReference type="GO" id="GO:0009279">
    <property type="term" value="C:cell outer membrane"/>
    <property type="evidence" value="ECO:0007669"/>
    <property type="project" value="UniProtKB-SubCell"/>
</dbReference>
<dbReference type="Proteomes" id="UP001075461">
    <property type="component" value="Unassembled WGS sequence"/>
</dbReference>
<keyword evidence="6 11" id="KW-0798">TonB box</keyword>
<evidence type="ECO:0000256" key="9">
    <source>
        <dbReference type="ARBA" id="ARBA00023237"/>
    </source>
</evidence>
<dbReference type="GO" id="GO:0015344">
    <property type="term" value="F:siderophore uptake transmembrane transporter activity"/>
    <property type="evidence" value="ECO:0007669"/>
    <property type="project" value="TreeGrafter"/>
</dbReference>
<protein>
    <submittedName>
        <fullName evidence="14">TonB-dependent receptor</fullName>
    </submittedName>
</protein>
<dbReference type="EMBL" id="JAPXGP010000005">
    <property type="protein sequence ID" value="MCZ6162148.1"/>
    <property type="molecule type" value="Genomic_DNA"/>
</dbReference>
<dbReference type="GO" id="GO:0044718">
    <property type="term" value="P:siderophore transmembrane transport"/>
    <property type="evidence" value="ECO:0007669"/>
    <property type="project" value="TreeGrafter"/>
</dbReference>
<evidence type="ECO:0000256" key="5">
    <source>
        <dbReference type="ARBA" id="ARBA00022729"/>
    </source>
</evidence>
<evidence type="ECO:0000256" key="7">
    <source>
        <dbReference type="ARBA" id="ARBA00023136"/>
    </source>
</evidence>
<evidence type="ECO:0000256" key="1">
    <source>
        <dbReference type="ARBA" id="ARBA00004571"/>
    </source>
</evidence>
<dbReference type="InterPro" id="IPR000531">
    <property type="entry name" value="Beta-barrel_TonB"/>
</dbReference>
<keyword evidence="4 10" id="KW-0812">Transmembrane</keyword>
<evidence type="ECO:0000259" key="12">
    <source>
        <dbReference type="Pfam" id="PF00593"/>
    </source>
</evidence>
<dbReference type="Pfam" id="PF00593">
    <property type="entry name" value="TonB_dep_Rec_b-barrel"/>
    <property type="match status" value="1"/>
</dbReference>
<sequence length="990" mass="114875">MGKKLLLILTTNFLFAHQNYELNTIEVNANTIDPREKKIGKTLKSNQILSKEQVADSKDLVKYETGVSVVESGRFGTSGYTIRGVDENRVAIMIDGLSQAQTISSQGFNELFMGYGNFNNTRNGVEIETLKQATIQKGADSVKVGSGALGGSVVFETKDARDYLLDKNWFYGFKTGYADKNYEFFTSHTIAAKAKWFDLLVVRTDRNSHQIKNYDYHKYDETVGKTRKKADPYEITKDSTLIKFSFNPNDTNRITFARDMYDVNSKGHDFSYTFTPSNLGTGTVKSNSDGYRFTDDFIKRKNFSVSFENYDENLFYDSVKITLSDQKITTRAKTDEKCRDKDHCETISNKAGISVKDGKIVDKWGKEFKADGNGLDRTITDSKGNKFSSNNFDYYSLIGSEKVWYDCSIFNCDKLEVNIMGQYGKVTDEKKVINLNLRQKDSVSGKIYGAYDWDSLDPQTRPKYWDAKKYAVLMPRSDGYLNRSWKERDLNTDTKQINIDFTKEFKLYSTKHSFEYGGLLSKEKKEMINNSGYDGSDSKWWAQPFQRIENGKGIKCDVSGGYSGFACPKTSTNSFLIPVEAITNALYFKDYIKFNDFIALDLAYRYDKTKYRTKYDPKTSPKIPDDMVKGLYIKPKLLPDKIEHYTGGKAWWETGMTFEQYKNLLKKIDENIKKNQQILKQNALDNIKYFSQPKDFNNDSYLFGLDLDPFEFLRIQLKYSKAFRNPTGDELYFTYKHPDFTVVPNWNLNTEIAKTKESAITLYDDLGYFTFSVFKSNYSNFIDLKYIGSEVFEIPGVERLNYYKYQNVNYQKAKVNGYEIEARLNLGEVTQNFSNFYLGFKQTFQKGKFKDEYGQMQPINAIDPKKSIYSFGWRNQKYGFDLYLTQVSQKKAEDTYNMYWKQNDEKRKFIKYRSDKYTILDFITFAKPIENLALTFGIYNITDKKYLSWSSARSIREFGTTNLIDQKTGGGIERFYEPGRNLKFTFEYNW</sequence>
<reference evidence="14" key="1">
    <citation type="submission" date="2022-12" db="EMBL/GenBank/DDBJ databases">
        <title>Species Delineation and Comparative Genomics within the Campylobacter ureolyticus Complex.</title>
        <authorList>
            <person name="Maki J."/>
            <person name="Howard M."/>
            <person name="Connelly S."/>
            <person name="Hardy D.J."/>
            <person name="Cameron A."/>
        </authorList>
    </citation>
    <scope>NUCLEOTIDE SEQUENCE</scope>
    <source>
        <strain evidence="14">URMC_786</strain>
    </source>
</reference>
<keyword evidence="5" id="KW-0732">Signal</keyword>
<dbReference type="InterPro" id="IPR036942">
    <property type="entry name" value="Beta-barrel_TonB_sf"/>
</dbReference>
<evidence type="ECO:0000313" key="15">
    <source>
        <dbReference type="Proteomes" id="UP001075461"/>
    </source>
</evidence>
<comment type="caution">
    <text evidence="14">The sequence shown here is derived from an EMBL/GenBank/DDBJ whole genome shotgun (WGS) entry which is preliminary data.</text>
</comment>
<dbReference type="InterPro" id="IPR039426">
    <property type="entry name" value="TonB-dep_rcpt-like"/>
</dbReference>
<comment type="subcellular location">
    <subcellularLocation>
        <location evidence="1 10">Cell outer membrane</location>
        <topology evidence="1 10">Multi-pass membrane protein</topology>
    </subcellularLocation>
</comment>
<keyword evidence="8 14" id="KW-0675">Receptor</keyword>
<organism evidence="14 15">
    <name type="scientific">Campylobacter ureolyticus</name>
    <dbReference type="NCBI Taxonomy" id="827"/>
    <lineage>
        <taxon>Bacteria</taxon>
        <taxon>Pseudomonadati</taxon>
        <taxon>Campylobacterota</taxon>
        <taxon>Epsilonproteobacteria</taxon>
        <taxon>Campylobacterales</taxon>
        <taxon>Campylobacteraceae</taxon>
        <taxon>Campylobacter</taxon>
    </lineage>
</organism>
<keyword evidence="2 10" id="KW-0813">Transport</keyword>
<keyword evidence="9 10" id="KW-0998">Cell outer membrane</keyword>
<keyword evidence="3 10" id="KW-1134">Transmembrane beta strand</keyword>
<evidence type="ECO:0000256" key="3">
    <source>
        <dbReference type="ARBA" id="ARBA00022452"/>
    </source>
</evidence>
<feature type="domain" description="TonB-dependent receptor-like beta-barrel" evidence="12">
    <location>
        <begin position="445"/>
        <end position="941"/>
    </location>
</feature>
<name>A0A9Q4KSX3_9BACT</name>
<evidence type="ECO:0000256" key="11">
    <source>
        <dbReference type="RuleBase" id="RU003357"/>
    </source>
</evidence>
<dbReference type="RefSeq" id="WP_269480420.1">
    <property type="nucleotide sequence ID" value="NZ_JAPXGP010000005.1"/>
</dbReference>
<comment type="similarity">
    <text evidence="10 11">Belongs to the TonB-dependent receptor family.</text>
</comment>
<dbReference type="Gene3D" id="2.170.130.10">
    <property type="entry name" value="TonB-dependent receptor, plug domain"/>
    <property type="match status" value="1"/>
</dbReference>
<dbReference type="Gene3D" id="2.40.170.20">
    <property type="entry name" value="TonB-dependent receptor, beta-barrel domain"/>
    <property type="match status" value="1"/>
</dbReference>
<evidence type="ECO:0000256" key="6">
    <source>
        <dbReference type="ARBA" id="ARBA00023077"/>
    </source>
</evidence>
<dbReference type="PANTHER" id="PTHR30069:SF29">
    <property type="entry name" value="HEMOGLOBIN AND HEMOGLOBIN-HAPTOGLOBIN-BINDING PROTEIN 1-RELATED"/>
    <property type="match status" value="1"/>
</dbReference>
<dbReference type="InterPro" id="IPR012910">
    <property type="entry name" value="Plug_dom"/>
</dbReference>
<gene>
    <name evidence="14" type="ORF">O6B92_07345</name>
</gene>
<feature type="domain" description="TonB-dependent receptor plug" evidence="13">
    <location>
        <begin position="45"/>
        <end position="151"/>
    </location>
</feature>
<dbReference type="PANTHER" id="PTHR30069">
    <property type="entry name" value="TONB-DEPENDENT OUTER MEMBRANE RECEPTOR"/>
    <property type="match status" value="1"/>
</dbReference>
<evidence type="ECO:0000256" key="4">
    <source>
        <dbReference type="ARBA" id="ARBA00022692"/>
    </source>
</evidence>
<evidence type="ECO:0000256" key="2">
    <source>
        <dbReference type="ARBA" id="ARBA00022448"/>
    </source>
</evidence>
<dbReference type="PROSITE" id="PS52016">
    <property type="entry name" value="TONB_DEPENDENT_REC_3"/>
    <property type="match status" value="1"/>
</dbReference>
<evidence type="ECO:0000259" key="13">
    <source>
        <dbReference type="Pfam" id="PF07715"/>
    </source>
</evidence>
<evidence type="ECO:0000313" key="14">
    <source>
        <dbReference type="EMBL" id="MCZ6162148.1"/>
    </source>
</evidence>
<keyword evidence="7 10" id="KW-0472">Membrane</keyword>
<dbReference type="SUPFAM" id="SSF56935">
    <property type="entry name" value="Porins"/>
    <property type="match status" value="1"/>
</dbReference>
<evidence type="ECO:0000256" key="10">
    <source>
        <dbReference type="PROSITE-ProRule" id="PRU01360"/>
    </source>
</evidence>